<dbReference type="RefSeq" id="WP_270037585.1">
    <property type="nucleotide sequence ID" value="NZ_JAPDOD010000001.1"/>
</dbReference>
<dbReference type="Proteomes" id="UP001149140">
    <property type="component" value="Unassembled WGS sequence"/>
</dbReference>
<evidence type="ECO:0000313" key="3">
    <source>
        <dbReference type="Proteomes" id="UP001149140"/>
    </source>
</evidence>
<evidence type="ECO:0000313" key="2">
    <source>
        <dbReference type="EMBL" id="MDA0158950.1"/>
    </source>
</evidence>
<accession>A0A9X3MMR2</accession>
<organism evidence="2 3">
    <name type="scientific">Solirubrobacter ginsenosidimutans</name>
    <dbReference type="NCBI Taxonomy" id="490573"/>
    <lineage>
        <taxon>Bacteria</taxon>
        <taxon>Bacillati</taxon>
        <taxon>Actinomycetota</taxon>
        <taxon>Thermoleophilia</taxon>
        <taxon>Solirubrobacterales</taxon>
        <taxon>Solirubrobacteraceae</taxon>
        <taxon>Solirubrobacter</taxon>
    </lineage>
</organism>
<name>A0A9X3MMR2_9ACTN</name>
<proteinExistence type="predicted"/>
<evidence type="ECO:0008006" key="4">
    <source>
        <dbReference type="Google" id="ProtNLM"/>
    </source>
</evidence>
<sequence>MPILTRWRRSAAALAAAAAIVPLAAATADAAPVRTATTTKYTNATYLQHALGLPTTETNPAIESVTYDHFQWLLQQPGNFAFLIGDPVLDPTFAARAQEVETAADAAGVKNVYWFDPNLSGSAKVGTVTEPALDIRNASTITQINATSQGVYTTAWLHLIANYLGNGATTTLASGAVGDETPRFTSATGTATVNDAGLSSGGVLYDYSSGSAPAKALDSYFFIYNKDKTAPDGKAAKIVSWVDVTDKGAASPAAVSAAINSVGGANLATLSQFDWWKSSVNWRQTFTSTTDARGKQVPVLTDADNADGWRINQVTYPEIVDLLKNGAQDANAVILFGGTWCPNTRPVLPAINKYAQENNVQVFNFDTVLDGGTVGGSTTGASDPLQTRNTVNNGSAAGNAFANPTFLYGDLVSQYLTNIKTQYTTTGTGGNVNPTSYYAGGDNTSTKLLARKLQVPFVIGYKGKAGDDPNPGVARQWIIDNGSDTYTEYMSQWWLTNPKPNQLGIAIPLDAPIWPTINARLATFTYKTDPLPYYTNSATDADDTDFLVATDTASVTYTAAQQRWQITTGGAINNSPAALNAALAALGASAPANFAAAKPALLAAQAASPQDPALIANLTTVVAAWGIAQARKTAVNNAWGNATNPGSVSGGLNAVHALDVFFGGLPGGVVSRRTVTADPVKYPAAAKISVAIANDFGRVPAGNVSLVVKQGGATAATASTAVTGNAASFTLPVLDAGTYEYTLSYPGDDQIAAFTETGSLTIAAGDPQPEETATPVPFVATPTPTPTSTITKVKISKVAGAVAKAPTSKAGGKYKVTITTPKGLSAATGKVTIKLKKGKTTKTITGKLSKGTVTVTLPKLAKGTWKVTISWPGDSTYLTASAAGTSIKVKK</sequence>
<keyword evidence="3" id="KW-1185">Reference proteome</keyword>
<protein>
    <recommendedName>
        <fullName evidence="4">Bacterial Ig-like domain-containing protein</fullName>
    </recommendedName>
</protein>
<gene>
    <name evidence="2" type="ORF">OM076_01635</name>
</gene>
<dbReference type="AlphaFoldDB" id="A0A9X3MMR2"/>
<feature type="signal peptide" evidence="1">
    <location>
        <begin position="1"/>
        <end position="30"/>
    </location>
</feature>
<keyword evidence="1" id="KW-0732">Signal</keyword>
<feature type="chain" id="PRO_5040720684" description="Bacterial Ig-like domain-containing protein" evidence="1">
    <location>
        <begin position="31"/>
        <end position="891"/>
    </location>
</feature>
<evidence type="ECO:0000256" key="1">
    <source>
        <dbReference type="SAM" id="SignalP"/>
    </source>
</evidence>
<dbReference type="EMBL" id="JAPDOD010000001">
    <property type="protein sequence ID" value="MDA0158950.1"/>
    <property type="molecule type" value="Genomic_DNA"/>
</dbReference>
<reference evidence="2" key="1">
    <citation type="submission" date="2022-10" db="EMBL/GenBank/DDBJ databases">
        <title>The WGS of Solirubrobacter ginsenosidimutans DSM 21036.</title>
        <authorList>
            <person name="Jiang Z."/>
        </authorList>
    </citation>
    <scope>NUCLEOTIDE SEQUENCE</scope>
    <source>
        <strain evidence="2">DSM 21036</strain>
    </source>
</reference>
<comment type="caution">
    <text evidence="2">The sequence shown here is derived from an EMBL/GenBank/DDBJ whole genome shotgun (WGS) entry which is preliminary data.</text>
</comment>